<dbReference type="EMBL" id="LECT01000017">
    <property type="protein sequence ID" value="KLU05685.1"/>
    <property type="molecule type" value="Genomic_DNA"/>
</dbReference>
<dbReference type="PATRIC" id="fig|595434.4.peg.2211"/>
<dbReference type="Proteomes" id="UP000036367">
    <property type="component" value="Unassembled WGS sequence"/>
</dbReference>
<sequence>MNSSMNASNQNDEMETPPVVVVVLDHNACRVGTAVPYDAALTLWATMSEDPANWNEVAEYWGRYRSPTVCEFVDGLPIQTSDPQEAFAAIDGHENWLAIDLIQKRIIVGDSVQKLGARATLALETDLEGQKCCPLPFVLPPWWELHESASASLVLDQRESEISIPRTNRSFLFGTPLIETFAEQILKAVSAGRYPPKNLEEQEAWNARHALTVEVHASWLMTPREEVSGRCPRSLMHGAHDWSDAVIWGQRQRFENGMPMIATPDDVLGYDDAPMGTEEMIMYFDLCRHLLDAGWDWCDLQHELSGETQTEMKQKDQLSAFLSDARDSWMDQPFEGGSPTRFIMECSRRRVPRGSEVPIVGMDDTECEQHMPDCDCPICDMMASGLFGVGFTSLAGDSLESDNEFAFSMHETIEDWQREQDEFREFNEKMEREFAERKAMAATGENQDDVFASAWSSPMSEEALPGDASGFLKLSFRLAEIISDLENADTAKEIIQQLNRSFREYRECKDGEHATAKHTLRERLDEVAARHPELVPKVADFHAQIDEQARARASNTD</sequence>
<evidence type="ECO:0000313" key="1">
    <source>
        <dbReference type="EMBL" id="KLU05685.1"/>
    </source>
</evidence>
<dbReference type="AlphaFoldDB" id="A0A0J1BGL9"/>
<keyword evidence="2" id="KW-1185">Reference proteome</keyword>
<proteinExistence type="predicted"/>
<protein>
    <submittedName>
        <fullName evidence="1">Uncharacterized protein</fullName>
    </submittedName>
</protein>
<evidence type="ECO:0000313" key="2">
    <source>
        <dbReference type="Proteomes" id="UP000036367"/>
    </source>
</evidence>
<comment type="caution">
    <text evidence="1">The sequence shown here is derived from an EMBL/GenBank/DDBJ whole genome shotgun (WGS) entry which is preliminary data.</text>
</comment>
<reference evidence="1" key="1">
    <citation type="submission" date="2015-05" db="EMBL/GenBank/DDBJ databases">
        <title>Permanent draft genome of Rhodopirellula islandicus K833.</title>
        <authorList>
            <person name="Kizina J."/>
            <person name="Richter M."/>
            <person name="Glockner F.O."/>
            <person name="Harder J."/>
        </authorList>
    </citation>
    <scope>NUCLEOTIDE SEQUENCE [LARGE SCALE GENOMIC DNA]</scope>
    <source>
        <strain evidence="1">K833</strain>
    </source>
</reference>
<name>A0A0J1BGL9_RHOIS</name>
<organism evidence="1 2">
    <name type="scientific">Rhodopirellula islandica</name>
    <dbReference type="NCBI Taxonomy" id="595434"/>
    <lineage>
        <taxon>Bacteria</taxon>
        <taxon>Pseudomonadati</taxon>
        <taxon>Planctomycetota</taxon>
        <taxon>Planctomycetia</taxon>
        <taxon>Pirellulales</taxon>
        <taxon>Pirellulaceae</taxon>
        <taxon>Rhodopirellula</taxon>
    </lineage>
</organism>
<accession>A0A0J1BGL9</accession>
<gene>
    <name evidence="1" type="ORF">RISK_002317</name>
</gene>